<feature type="transmembrane region" description="Helical" evidence="1">
    <location>
        <begin position="73"/>
        <end position="94"/>
    </location>
</feature>
<keyword evidence="1" id="KW-1133">Transmembrane helix</keyword>
<reference evidence="2 3" key="1">
    <citation type="submission" date="2019-02" db="EMBL/GenBank/DDBJ databases">
        <title>Genomic Encyclopedia of Type Strains, Phase IV (KMG-IV): sequencing the most valuable type-strain genomes for metagenomic binning, comparative biology and taxonomic classification.</title>
        <authorList>
            <person name="Goeker M."/>
        </authorList>
    </citation>
    <scope>NUCLEOTIDE SEQUENCE [LARGE SCALE GENOMIC DNA]</scope>
    <source>
        <strain evidence="2 3">DSM 10617</strain>
    </source>
</reference>
<keyword evidence="3" id="KW-1185">Reference proteome</keyword>
<name>A0A4Q7LAI4_9BURK</name>
<evidence type="ECO:0000313" key="3">
    <source>
        <dbReference type="Proteomes" id="UP000293433"/>
    </source>
</evidence>
<dbReference type="Proteomes" id="UP000293433">
    <property type="component" value="Unassembled WGS sequence"/>
</dbReference>
<evidence type="ECO:0000313" key="2">
    <source>
        <dbReference type="EMBL" id="RZS46630.1"/>
    </source>
</evidence>
<feature type="transmembrane region" description="Helical" evidence="1">
    <location>
        <begin position="43"/>
        <end position="61"/>
    </location>
</feature>
<protein>
    <submittedName>
        <fullName evidence="2">Uncharacterized protein</fullName>
    </submittedName>
</protein>
<accession>A0A4Q7LAI4</accession>
<feature type="transmembrane region" description="Helical" evidence="1">
    <location>
        <begin position="189"/>
        <end position="211"/>
    </location>
</feature>
<keyword evidence="1" id="KW-0472">Membrane</keyword>
<gene>
    <name evidence="2" type="ORF">EV685_4047</name>
</gene>
<dbReference type="OrthoDB" id="8903216at2"/>
<dbReference type="RefSeq" id="WP_130483864.1">
    <property type="nucleotide sequence ID" value="NZ_SGWV01000015.1"/>
</dbReference>
<evidence type="ECO:0000256" key="1">
    <source>
        <dbReference type="SAM" id="Phobius"/>
    </source>
</evidence>
<dbReference type="AlphaFoldDB" id="A0A4Q7LAI4"/>
<keyword evidence="1" id="KW-0812">Transmembrane</keyword>
<sequence>MTHDPRTGPLREWNRLARENTENAIVSSMFEAASKASKPLEEFSTWLLVGTAAVASFLIANSDKVLPLLGTRGFSWCGALLCLSCLFGLLSKLIGLRAYIGKETGEAVRKTFAEHLARYEVEEEKIQQGAIFWGIDLQTGIRIDRVLSEFYKPLPWWASWLAKRQLRKHAGNPQVGHLILINSLNWQGYFATGQALAFLAFLVAGFIYVAAI</sequence>
<dbReference type="EMBL" id="SGWV01000015">
    <property type="protein sequence ID" value="RZS46630.1"/>
    <property type="molecule type" value="Genomic_DNA"/>
</dbReference>
<comment type="caution">
    <text evidence="2">The sequence shown here is derived from an EMBL/GenBank/DDBJ whole genome shotgun (WGS) entry which is preliminary data.</text>
</comment>
<organism evidence="2 3">
    <name type="scientific">Sphaerotilus mobilis</name>
    <dbReference type="NCBI Taxonomy" id="47994"/>
    <lineage>
        <taxon>Bacteria</taxon>
        <taxon>Pseudomonadati</taxon>
        <taxon>Pseudomonadota</taxon>
        <taxon>Betaproteobacteria</taxon>
        <taxon>Burkholderiales</taxon>
        <taxon>Sphaerotilaceae</taxon>
        <taxon>Sphaerotilus</taxon>
    </lineage>
</organism>
<proteinExistence type="predicted"/>